<accession>A0AAN9FIT5</accession>
<gene>
    <name evidence="3" type="ORF">RJT34_29483</name>
</gene>
<comment type="caution">
    <text evidence="3">The sequence shown here is derived from an EMBL/GenBank/DDBJ whole genome shotgun (WGS) entry which is preliminary data.</text>
</comment>
<evidence type="ECO:0000256" key="2">
    <source>
        <dbReference type="SAM" id="Phobius"/>
    </source>
</evidence>
<dbReference type="Proteomes" id="UP001359559">
    <property type="component" value="Unassembled WGS sequence"/>
</dbReference>
<protein>
    <recommendedName>
        <fullName evidence="5">Late embryogenesis abundant protein LEA-2 subgroup domain-containing protein</fullName>
    </recommendedName>
</protein>
<dbReference type="InterPro" id="IPR055276">
    <property type="entry name" value="NHL41-like"/>
</dbReference>
<feature type="compositionally biased region" description="Low complexity" evidence="1">
    <location>
        <begin position="67"/>
        <end position="80"/>
    </location>
</feature>
<keyword evidence="4" id="KW-1185">Reference proteome</keyword>
<feature type="transmembrane region" description="Helical" evidence="2">
    <location>
        <begin position="123"/>
        <end position="144"/>
    </location>
</feature>
<keyword evidence="2" id="KW-0472">Membrane</keyword>
<sequence length="309" mass="34043">MHAKTDSDVTSFGPSSPSSPKRALYYVQSPSRDSHDGDKSSCVHATPACNSPNESPSHHSYGHHSRASSSSRVSGSYNSSWGRKGNRKRNDKGWPECKVIEEEDGYGDFYRGGSKGLSRRTQIFIGVVGFVLIFTLFCLIIWGASRPFKPQLSVKSVTMHNFYFGEGLDITGVPTRMLTVNCSMRMTVHNPATFFGIRVSSKAVNLMYSEITVATGELKKHYQQRKSHWTVSVNMQGSKVPLYGAGASLGGLMDNGRIPMTLVFEVISRGNVVGKLVRSKHRQHVSCSVDIDSHNNGPIKLKENACTYD</sequence>
<feature type="compositionally biased region" description="Basic and acidic residues" evidence="1">
    <location>
        <begin position="32"/>
        <end position="41"/>
    </location>
</feature>
<reference evidence="3 4" key="1">
    <citation type="submission" date="2024-01" db="EMBL/GenBank/DDBJ databases">
        <title>The genomes of 5 underutilized Papilionoideae crops provide insights into root nodulation and disease resistance.</title>
        <authorList>
            <person name="Yuan L."/>
        </authorList>
    </citation>
    <scope>NUCLEOTIDE SEQUENCE [LARGE SCALE GENOMIC DNA]</scope>
    <source>
        <strain evidence="3">LY-2023</strain>
        <tissue evidence="3">Leaf</tissue>
    </source>
</reference>
<evidence type="ECO:0000256" key="1">
    <source>
        <dbReference type="SAM" id="MobiDB-lite"/>
    </source>
</evidence>
<evidence type="ECO:0000313" key="3">
    <source>
        <dbReference type="EMBL" id="KAK7272703.1"/>
    </source>
</evidence>
<feature type="region of interest" description="Disordered" evidence="1">
    <location>
        <begin position="1"/>
        <end position="92"/>
    </location>
</feature>
<dbReference type="AlphaFoldDB" id="A0AAN9FIT5"/>
<feature type="compositionally biased region" description="Polar residues" evidence="1">
    <location>
        <begin position="8"/>
        <end position="19"/>
    </location>
</feature>
<dbReference type="PANTHER" id="PTHR48436:SF1">
    <property type="entry name" value="2, PUTATIVE-RELATED"/>
    <property type="match status" value="1"/>
</dbReference>
<evidence type="ECO:0000313" key="4">
    <source>
        <dbReference type="Proteomes" id="UP001359559"/>
    </source>
</evidence>
<evidence type="ECO:0008006" key="5">
    <source>
        <dbReference type="Google" id="ProtNLM"/>
    </source>
</evidence>
<keyword evidence="2" id="KW-1133">Transmembrane helix</keyword>
<keyword evidence="2" id="KW-0812">Transmembrane</keyword>
<dbReference type="EMBL" id="JAYKXN010000007">
    <property type="protein sequence ID" value="KAK7272703.1"/>
    <property type="molecule type" value="Genomic_DNA"/>
</dbReference>
<dbReference type="PANTHER" id="PTHR48436">
    <property type="entry name" value="2, PUTATIVE-RELATED"/>
    <property type="match status" value="1"/>
</dbReference>
<proteinExistence type="predicted"/>
<organism evidence="3 4">
    <name type="scientific">Clitoria ternatea</name>
    <name type="common">Butterfly pea</name>
    <dbReference type="NCBI Taxonomy" id="43366"/>
    <lineage>
        <taxon>Eukaryota</taxon>
        <taxon>Viridiplantae</taxon>
        <taxon>Streptophyta</taxon>
        <taxon>Embryophyta</taxon>
        <taxon>Tracheophyta</taxon>
        <taxon>Spermatophyta</taxon>
        <taxon>Magnoliopsida</taxon>
        <taxon>eudicotyledons</taxon>
        <taxon>Gunneridae</taxon>
        <taxon>Pentapetalae</taxon>
        <taxon>rosids</taxon>
        <taxon>fabids</taxon>
        <taxon>Fabales</taxon>
        <taxon>Fabaceae</taxon>
        <taxon>Papilionoideae</taxon>
        <taxon>50 kb inversion clade</taxon>
        <taxon>NPAAA clade</taxon>
        <taxon>indigoferoid/millettioid clade</taxon>
        <taxon>Phaseoleae</taxon>
        <taxon>Clitoria</taxon>
    </lineage>
</organism>
<name>A0AAN9FIT5_CLITE</name>